<keyword evidence="3" id="KW-1185">Reference proteome</keyword>
<organism evidence="2 3">
    <name type="scientific">Exidia glandulosa HHB12029</name>
    <dbReference type="NCBI Taxonomy" id="1314781"/>
    <lineage>
        <taxon>Eukaryota</taxon>
        <taxon>Fungi</taxon>
        <taxon>Dikarya</taxon>
        <taxon>Basidiomycota</taxon>
        <taxon>Agaricomycotina</taxon>
        <taxon>Agaricomycetes</taxon>
        <taxon>Auriculariales</taxon>
        <taxon>Exidiaceae</taxon>
        <taxon>Exidia</taxon>
    </lineage>
</organism>
<dbReference type="EMBL" id="KV425946">
    <property type="protein sequence ID" value="KZV96192.1"/>
    <property type="molecule type" value="Genomic_DNA"/>
</dbReference>
<dbReference type="Proteomes" id="UP000077266">
    <property type="component" value="Unassembled WGS sequence"/>
</dbReference>
<evidence type="ECO:0000313" key="2">
    <source>
        <dbReference type="EMBL" id="KZV96192.1"/>
    </source>
</evidence>
<sequence length="80" mass="8913">MSKRSWQADRVHCATPGKFLSEPSKRRCWTLGAPVNFGIYPRARSSPIVAIGKSVPREWVPEDRRNSEEAGKPKYGAGEA</sequence>
<dbReference type="InParanoid" id="A0A165KE13"/>
<evidence type="ECO:0000313" key="3">
    <source>
        <dbReference type="Proteomes" id="UP000077266"/>
    </source>
</evidence>
<name>A0A165KE13_EXIGL</name>
<proteinExistence type="predicted"/>
<accession>A0A165KE13</accession>
<feature type="compositionally biased region" description="Basic and acidic residues" evidence="1">
    <location>
        <begin position="57"/>
        <end position="72"/>
    </location>
</feature>
<dbReference type="AlphaFoldDB" id="A0A165KE13"/>
<reference evidence="2 3" key="1">
    <citation type="journal article" date="2016" name="Mol. Biol. Evol.">
        <title>Comparative Genomics of Early-Diverging Mushroom-Forming Fungi Provides Insights into the Origins of Lignocellulose Decay Capabilities.</title>
        <authorList>
            <person name="Nagy L.G."/>
            <person name="Riley R."/>
            <person name="Tritt A."/>
            <person name="Adam C."/>
            <person name="Daum C."/>
            <person name="Floudas D."/>
            <person name="Sun H."/>
            <person name="Yadav J.S."/>
            <person name="Pangilinan J."/>
            <person name="Larsson K.H."/>
            <person name="Matsuura K."/>
            <person name="Barry K."/>
            <person name="Labutti K."/>
            <person name="Kuo R."/>
            <person name="Ohm R.A."/>
            <person name="Bhattacharya S.S."/>
            <person name="Shirouzu T."/>
            <person name="Yoshinaga Y."/>
            <person name="Martin F.M."/>
            <person name="Grigoriev I.V."/>
            <person name="Hibbett D.S."/>
        </authorList>
    </citation>
    <scope>NUCLEOTIDE SEQUENCE [LARGE SCALE GENOMIC DNA]</scope>
    <source>
        <strain evidence="2 3">HHB12029</strain>
    </source>
</reference>
<feature type="region of interest" description="Disordered" evidence="1">
    <location>
        <begin position="57"/>
        <end position="80"/>
    </location>
</feature>
<evidence type="ECO:0000256" key="1">
    <source>
        <dbReference type="SAM" id="MobiDB-lite"/>
    </source>
</evidence>
<protein>
    <submittedName>
        <fullName evidence="2">Uncharacterized protein</fullName>
    </submittedName>
</protein>
<gene>
    <name evidence="2" type="ORF">EXIGLDRAFT_733763</name>
</gene>